<reference evidence="1 2" key="1">
    <citation type="submission" date="2016-10" db="EMBL/GenBank/DDBJ databases">
        <authorList>
            <person name="de Groot N.N."/>
        </authorList>
    </citation>
    <scope>NUCLEOTIDE SEQUENCE [LARGE SCALE GENOMIC DNA]</scope>
    <source>
        <strain evidence="1 2">DSM 19886</strain>
    </source>
</reference>
<keyword evidence="2" id="KW-1185">Reference proteome</keyword>
<evidence type="ECO:0000313" key="2">
    <source>
        <dbReference type="Proteomes" id="UP000199440"/>
    </source>
</evidence>
<accession>A0A1G9PUW8</accession>
<dbReference type="AlphaFoldDB" id="A0A1G9PUW8"/>
<organism evidence="1 2">
    <name type="scientific">Kriegella aquimaris</name>
    <dbReference type="NCBI Taxonomy" id="192904"/>
    <lineage>
        <taxon>Bacteria</taxon>
        <taxon>Pseudomonadati</taxon>
        <taxon>Bacteroidota</taxon>
        <taxon>Flavobacteriia</taxon>
        <taxon>Flavobacteriales</taxon>
        <taxon>Flavobacteriaceae</taxon>
        <taxon>Kriegella</taxon>
    </lineage>
</organism>
<name>A0A1G9PUW8_9FLAO</name>
<protein>
    <submittedName>
        <fullName evidence="1">Uncharacterized protein</fullName>
    </submittedName>
</protein>
<evidence type="ECO:0000313" key="1">
    <source>
        <dbReference type="EMBL" id="SDM02037.1"/>
    </source>
</evidence>
<sequence length="107" mass="12602">MATQNEVGFKFSDEKVNEINQYNFQKGPDRLSLLISLSSHYAFQKDKIRPKGTYLFGIKVRELSRSNIGDCQTREHFPEILGEYSVILTKNRNARFKEGKRRWILFN</sequence>
<proteinExistence type="predicted"/>
<dbReference type="STRING" id="192904.SAMN04488514_104143"/>
<dbReference type="EMBL" id="FNGV01000004">
    <property type="protein sequence ID" value="SDM02037.1"/>
    <property type="molecule type" value="Genomic_DNA"/>
</dbReference>
<dbReference type="Proteomes" id="UP000199440">
    <property type="component" value="Unassembled WGS sequence"/>
</dbReference>
<gene>
    <name evidence="1" type="ORF">SAMN04488514_104143</name>
</gene>